<protein>
    <submittedName>
        <fullName evidence="3">YdcF family protein</fullName>
    </submittedName>
</protein>
<dbReference type="Proteomes" id="UP000481043">
    <property type="component" value="Unassembled WGS sequence"/>
</dbReference>
<dbReference type="EMBL" id="JAAIWM010000008">
    <property type="protein sequence ID" value="NEY73676.1"/>
    <property type="molecule type" value="Genomic_DNA"/>
</dbReference>
<proteinExistence type="predicted"/>
<dbReference type="Pfam" id="PF02698">
    <property type="entry name" value="DUF218"/>
    <property type="match status" value="1"/>
</dbReference>
<dbReference type="InterPro" id="IPR051599">
    <property type="entry name" value="Cell_Envelope_Assoc"/>
</dbReference>
<evidence type="ECO:0000313" key="4">
    <source>
        <dbReference type="Proteomes" id="UP000481043"/>
    </source>
</evidence>
<dbReference type="InterPro" id="IPR014729">
    <property type="entry name" value="Rossmann-like_a/b/a_fold"/>
</dbReference>
<organism evidence="3 4">
    <name type="scientific">Bacillus mesophilus</name>
    <dbReference type="NCBI Taxonomy" id="1808955"/>
    <lineage>
        <taxon>Bacteria</taxon>
        <taxon>Bacillati</taxon>
        <taxon>Bacillota</taxon>
        <taxon>Bacilli</taxon>
        <taxon>Bacillales</taxon>
        <taxon>Bacillaceae</taxon>
        <taxon>Bacillus</taxon>
    </lineage>
</organism>
<name>A0A6M0QBH6_9BACI</name>
<keyword evidence="1" id="KW-1133">Transmembrane helix</keyword>
<dbReference type="Gene3D" id="3.40.50.620">
    <property type="entry name" value="HUPs"/>
    <property type="match status" value="1"/>
</dbReference>
<reference evidence="3 4" key="1">
    <citation type="submission" date="2020-02" db="EMBL/GenBank/DDBJ databases">
        <title>Bacillus aquiflavi sp. nov., isolated from yellow water of strong flavor Chinese baijiu in Yibin region of China.</title>
        <authorList>
            <person name="Xie J."/>
        </authorList>
    </citation>
    <scope>NUCLEOTIDE SEQUENCE [LARGE SCALE GENOMIC DNA]</scope>
    <source>
        <strain evidence="3 4">SA4</strain>
    </source>
</reference>
<dbReference type="GO" id="GO:0005886">
    <property type="term" value="C:plasma membrane"/>
    <property type="evidence" value="ECO:0007669"/>
    <property type="project" value="TreeGrafter"/>
</dbReference>
<feature type="transmembrane region" description="Helical" evidence="1">
    <location>
        <begin position="7"/>
        <end position="27"/>
    </location>
</feature>
<dbReference type="InterPro" id="IPR003848">
    <property type="entry name" value="DUF218"/>
</dbReference>
<keyword evidence="1" id="KW-0472">Membrane</keyword>
<keyword evidence="1" id="KW-0812">Transmembrane</keyword>
<feature type="domain" description="DUF218" evidence="2">
    <location>
        <begin position="40"/>
        <end position="180"/>
    </location>
</feature>
<comment type="caution">
    <text evidence="3">The sequence shown here is derived from an EMBL/GenBank/DDBJ whole genome shotgun (WGS) entry which is preliminary data.</text>
</comment>
<evidence type="ECO:0000313" key="3">
    <source>
        <dbReference type="EMBL" id="NEY73676.1"/>
    </source>
</evidence>
<dbReference type="GO" id="GO:0043164">
    <property type="term" value="P:Gram-negative-bacterium-type cell wall biogenesis"/>
    <property type="evidence" value="ECO:0007669"/>
    <property type="project" value="TreeGrafter"/>
</dbReference>
<gene>
    <name evidence="3" type="ORF">G4D63_18325</name>
</gene>
<dbReference type="GO" id="GO:0000270">
    <property type="term" value="P:peptidoglycan metabolic process"/>
    <property type="evidence" value="ECO:0007669"/>
    <property type="project" value="TreeGrafter"/>
</dbReference>
<dbReference type="CDD" id="cd06259">
    <property type="entry name" value="YdcF-like"/>
    <property type="match status" value="1"/>
</dbReference>
<dbReference type="RefSeq" id="WP_163181447.1">
    <property type="nucleotide sequence ID" value="NZ_JAAIWM010000008.1"/>
</dbReference>
<accession>A0A6M0QBH6</accession>
<dbReference type="PANTHER" id="PTHR30336:SF4">
    <property type="entry name" value="ENVELOPE BIOGENESIS FACTOR ELYC"/>
    <property type="match status" value="1"/>
</dbReference>
<keyword evidence="4" id="KW-1185">Reference proteome</keyword>
<evidence type="ECO:0000259" key="2">
    <source>
        <dbReference type="Pfam" id="PF02698"/>
    </source>
</evidence>
<evidence type="ECO:0000256" key="1">
    <source>
        <dbReference type="SAM" id="Phobius"/>
    </source>
</evidence>
<dbReference type="AlphaFoldDB" id="A0A6M0QBH6"/>
<sequence length="190" mass="21731">MKIPYRRLISFFLLILCIYIVIIHNLISNTARQDPPPNADYLVVLGAKINGEELSLALYYRVFAAVQYLKNNTTTKVVVSGGQGPGESITEAEAMKRYFLNEGISEERIILEADSTTTFENLSFSKNLIDTNKQVIIVSNDFHLYRTTIIAKRLGYENVHTLASKTPWMVKPKLWVREYAAVLKTWIFDH</sequence>
<dbReference type="PANTHER" id="PTHR30336">
    <property type="entry name" value="INNER MEMBRANE PROTEIN, PROBABLE PERMEASE"/>
    <property type="match status" value="1"/>
</dbReference>